<evidence type="ECO:0000313" key="3">
    <source>
        <dbReference type="Proteomes" id="UP000499080"/>
    </source>
</evidence>
<accession>A0A4Y2CNE5</accession>
<evidence type="ECO:0000313" key="2">
    <source>
        <dbReference type="EMBL" id="GBM05950.1"/>
    </source>
</evidence>
<name>A0A4Y2CNE5_ARAVE</name>
<feature type="region of interest" description="Disordered" evidence="1">
    <location>
        <begin position="1"/>
        <end position="41"/>
    </location>
</feature>
<dbReference type="EMBL" id="BGPR01000221">
    <property type="protein sequence ID" value="GBM05950.1"/>
    <property type="molecule type" value="Genomic_DNA"/>
</dbReference>
<sequence>MSQGFKKESQHHSVFLSRTPSQVPTAPDATPDSTKSHPPSLCNGARLCIKKLMPNIIEATIMTGHVAGLTRRTGCSPALPCHPGRLNDSRSNSSSTEVGVIVGYQRPRLDPLRRMYVQSLVGVSKAPPLLYPQEK</sequence>
<organism evidence="2 3">
    <name type="scientific">Araneus ventricosus</name>
    <name type="common">Orbweaver spider</name>
    <name type="synonym">Epeira ventricosa</name>
    <dbReference type="NCBI Taxonomy" id="182803"/>
    <lineage>
        <taxon>Eukaryota</taxon>
        <taxon>Metazoa</taxon>
        <taxon>Ecdysozoa</taxon>
        <taxon>Arthropoda</taxon>
        <taxon>Chelicerata</taxon>
        <taxon>Arachnida</taxon>
        <taxon>Araneae</taxon>
        <taxon>Araneomorphae</taxon>
        <taxon>Entelegynae</taxon>
        <taxon>Araneoidea</taxon>
        <taxon>Araneidae</taxon>
        <taxon>Araneus</taxon>
    </lineage>
</organism>
<reference evidence="2 3" key="1">
    <citation type="journal article" date="2019" name="Sci. Rep.">
        <title>Orb-weaving spider Araneus ventricosus genome elucidates the spidroin gene catalogue.</title>
        <authorList>
            <person name="Kono N."/>
            <person name="Nakamura H."/>
            <person name="Ohtoshi R."/>
            <person name="Moran D.A.P."/>
            <person name="Shinohara A."/>
            <person name="Yoshida Y."/>
            <person name="Fujiwara M."/>
            <person name="Mori M."/>
            <person name="Tomita M."/>
            <person name="Arakawa K."/>
        </authorList>
    </citation>
    <scope>NUCLEOTIDE SEQUENCE [LARGE SCALE GENOMIC DNA]</scope>
</reference>
<dbReference type="AlphaFoldDB" id="A0A4Y2CNE5"/>
<keyword evidence="3" id="KW-1185">Reference proteome</keyword>
<feature type="compositionally biased region" description="Basic and acidic residues" evidence="1">
    <location>
        <begin position="1"/>
        <end position="11"/>
    </location>
</feature>
<evidence type="ECO:0000256" key="1">
    <source>
        <dbReference type="SAM" id="MobiDB-lite"/>
    </source>
</evidence>
<protein>
    <submittedName>
        <fullName evidence="2">Uncharacterized protein</fullName>
    </submittedName>
</protein>
<gene>
    <name evidence="2" type="ORF">AVEN_80546_1</name>
</gene>
<dbReference type="Proteomes" id="UP000499080">
    <property type="component" value="Unassembled WGS sequence"/>
</dbReference>
<comment type="caution">
    <text evidence="2">The sequence shown here is derived from an EMBL/GenBank/DDBJ whole genome shotgun (WGS) entry which is preliminary data.</text>
</comment>
<proteinExistence type="predicted"/>